<dbReference type="GO" id="GO:0016798">
    <property type="term" value="F:hydrolase activity, acting on glycosyl bonds"/>
    <property type="evidence" value="ECO:0007669"/>
    <property type="project" value="UniProtKB-KW"/>
</dbReference>
<dbReference type="InterPro" id="IPR019563">
    <property type="entry name" value="GH97_catalytic"/>
</dbReference>
<comment type="subunit">
    <text evidence="2">Monomer.</text>
</comment>
<dbReference type="InterPro" id="IPR013785">
    <property type="entry name" value="Aldolase_TIM"/>
</dbReference>
<dbReference type="STRING" id="655815.ZPR_4647"/>
<dbReference type="Pfam" id="PF14508">
    <property type="entry name" value="GH97_N"/>
    <property type="match status" value="1"/>
</dbReference>
<protein>
    <submittedName>
        <fullName evidence="10">Alpha-glucosidase</fullName>
    </submittedName>
</protein>
<dbReference type="InterPro" id="IPR013780">
    <property type="entry name" value="Glyco_hydro_b"/>
</dbReference>
<sequence length="649" mass="73404">MKSVKFVLSIGCLIFANAIQAQVAEIKSPDQKIQLQVHENNGKVSYDIHYAEAQFLEDSPLGLKTSLGDFSSQLKFISAEVNTIENSYDLDRAKVSHVDYKATELVSKFINEHQDTLFVYFRVSNRDVAYSYTLKSKAGRSNVKIFEEASGFNLPDYATTYITPQALPMTGWMETKPSYEEEYTLGEKLGEPSTYGVGYTFPALFKLGEKGWVLISETGVDGGYPGSRLSESTQDGVFTVEFPQEGENNSIGDAFAAMAMPAKTPWRTITLGESLKPIVESTVAFDLVEPKYKPTIDYKMGRAAWSWIVWQDNSINYDDQIKYIDMASSLGFEYVLIDNWWDNNIGHKRMEKLVKYARSKNVEVLLWYNSNGYWNEAPQTPQDKMNTSIARKKEMEWLQKIGVKGLKIDFFGGDKQTTMKLYEDILTDANDYGLGITFHGCTLPRGWQKMYPNYVTSEAVLASENLIFRQDALDKHALNSTILPFIRNAVGAMDFAPVFLNQKMSREQKNGTIRSTTDAFELATSVLYFSPIQHFGLTPNNLEEQPDHVLDFIKEVPTVWDETIYIGGEPEDYCALARRKGDRWYVAVSNATKEQRKIALELPMLAGKEVKHLYDNKDQTAGYKTSKIKSNGTLEIELLPEGGAVLYEL</sequence>
<evidence type="ECO:0000256" key="4">
    <source>
        <dbReference type="ARBA" id="ARBA00022837"/>
    </source>
</evidence>
<proteinExistence type="predicted"/>
<dbReference type="SUPFAM" id="SSF51445">
    <property type="entry name" value="(Trans)glycosidases"/>
    <property type="match status" value="1"/>
</dbReference>
<feature type="signal peptide" evidence="6">
    <location>
        <begin position="1"/>
        <end position="23"/>
    </location>
</feature>
<evidence type="ECO:0000313" key="11">
    <source>
        <dbReference type="Proteomes" id="UP000001654"/>
    </source>
</evidence>
<evidence type="ECO:0000256" key="1">
    <source>
        <dbReference type="ARBA" id="ARBA00001913"/>
    </source>
</evidence>
<evidence type="ECO:0000256" key="2">
    <source>
        <dbReference type="ARBA" id="ARBA00011245"/>
    </source>
</evidence>
<dbReference type="KEGG" id="zpr:ZPR_4647"/>
<dbReference type="GO" id="GO:0030246">
    <property type="term" value="F:carbohydrate binding"/>
    <property type="evidence" value="ECO:0007669"/>
    <property type="project" value="InterPro"/>
</dbReference>
<keyword evidence="4" id="KW-0106">Calcium</keyword>
<dbReference type="Gene3D" id="3.20.20.70">
    <property type="entry name" value="Aldolase class I"/>
    <property type="match status" value="1"/>
</dbReference>
<evidence type="ECO:0000259" key="9">
    <source>
        <dbReference type="Pfam" id="PF14509"/>
    </source>
</evidence>
<comment type="cofactor">
    <cofactor evidence="1">
        <name>Ca(2+)</name>
        <dbReference type="ChEBI" id="CHEBI:29108"/>
    </cofactor>
</comment>
<dbReference type="CAZy" id="GH97">
    <property type="family name" value="Glycoside Hydrolase Family 97"/>
</dbReference>
<evidence type="ECO:0000259" key="7">
    <source>
        <dbReference type="Pfam" id="PF10566"/>
    </source>
</evidence>
<evidence type="ECO:0000313" key="10">
    <source>
        <dbReference type="EMBL" id="ADF54947.1"/>
    </source>
</evidence>
<dbReference type="AlphaFoldDB" id="D5BEG2"/>
<dbReference type="EMBL" id="CP001650">
    <property type="protein sequence ID" value="ADF54947.1"/>
    <property type="molecule type" value="Genomic_DNA"/>
</dbReference>
<dbReference type="eggNOG" id="COG3589">
    <property type="taxonomic scope" value="Bacteria"/>
</dbReference>
<dbReference type="PANTHER" id="PTHR35803:SF2">
    <property type="entry name" value="RETAINING ALPHA-GALACTOSIDASE"/>
    <property type="match status" value="1"/>
</dbReference>
<dbReference type="Pfam" id="PF14509">
    <property type="entry name" value="GH97_C"/>
    <property type="match status" value="1"/>
</dbReference>
<feature type="chain" id="PRO_5003069833" evidence="6">
    <location>
        <begin position="24"/>
        <end position="649"/>
    </location>
</feature>
<reference evidence="10 11" key="1">
    <citation type="journal article" date="2010" name="BMC Genomics">
        <title>The complete genome of Zunongwangia profunda SM-A87 reveals its adaptation to the deep-sea environment and ecological role in sedimentary organic nitrogen degradation.</title>
        <authorList>
            <person name="Qin Q.L."/>
            <person name="Zhang X.Y."/>
            <person name="Wang X.M."/>
            <person name="Liu G.M."/>
            <person name="Chen X.L."/>
            <person name="Xie B.B."/>
            <person name="Dang H.Y."/>
            <person name="Zhou B.C."/>
            <person name="Yu J."/>
            <person name="Zhang Y.Z."/>
        </authorList>
    </citation>
    <scope>NUCLEOTIDE SEQUENCE [LARGE SCALE GENOMIC DNA]</scope>
    <source>
        <strain evidence="11">DSM 18752 / CCTCC AB 206139 / SM-A87</strain>
    </source>
</reference>
<dbReference type="InterPro" id="IPR029486">
    <property type="entry name" value="GH97_N"/>
</dbReference>
<keyword evidence="11" id="KW-1185">Reference proteome</keyword>
<dbReference type="Gene3D" id="2.60.40.1180">
    <property type="entry name" value="Golgi alpha-mannosidase II"/>
    <property type="match status" value="1"/>
</dbReference>
<dbReference type="InterPro" id="IPR029483">
    <property type="entry name" value="GH97_C"/>
</dbReference>
<dbReference type="InterPro" id="IPR017853">
    <property type="entry name" value="GH"/>
</dbReference>
<feature type="domain" description="Glycosyl-hydrolase 97 C-terminal oligomerisation" evidence="9">
    <location>
        <begin position="559"/>
        <end position="646"/>
    </location>
</feature>
<dbReference type="OrthoDB" id="57532at2"/>
<dbReference type="HOGENOM" id="CLU_011166_1_1_10"/>
<keyword evidence="6" id="KW-0732">Signal</keyword>
<dbReference type="PANTHER" id="PTHR35803">
    <property type="entry name" value="GLUCAN 1,4-ALPHA-GLUCOSIDASE SUSB-RELATED"/>
    <property type="match status" value="1"/>
</dbReference>
<organism evidence="10 11">
    <name type="scientific">Zunongwangia profunda (strain DSM 18752 / CCTCC AB 206139 / SM-A87)</name>
    <name type="common">Wangia profunda</name>
    <dbReference type="NCBI Taxonomy" id="655815"/>
    <lineage>
        <taxon>Bacteria</taxon>
        <taxon>Pseudomonadati</taxon>
        <taxon>Bacteroidota</taxon>
        <taxon>Flavobacteriia</taxon>
        <taxon>Flavobacteriales</taxon>
        <taxon>Flavobacteriaceae</taxon>
        <taxon>Zunongwangia</taxon>
    </lineage>
</organism>
<dbReference type="Pfam" id="PF10566">
    <property type="entry name" value="Glyco_hydro_97"/>
    <property type="match status" value="1"/>
</dbReference>
<accession>D5BEG2</accession>
<name>D5BEG2_ZUNPS</name>
<evidence type="ECO:0000256" key="3">
    <source>
        <dbReference type="ARBA" id="ARBA00022801"/>
    </source>
</evidence>
<keyword evidence="5" id="KW-0326">Glycosidase</keyword>
<gene>
    <name evidence="10" type="ordered locus">ZPR_4647</name>
</gene>
<feature type="domain" description="Glycosyl-hydrolase 97 catalytic" evidence="7">
    <location>
        <begin position="304"/>
        <end position="460"/>
    </location>
</feature>
<dbReference type="InterPro" id="IPR014718">
    <property type="entry name" value="GH-type_carb-bd"/>
</dbReference>
<dbReference type="Gene3D" id="2.70.98.10">
    <property type="match status" value="1"/>
</dbReference>
<dbReference type="Proteomes" id="UP000001654">
    <property type="component" value="Chromosome"/>
</dbReference>
<evidence type="ECO:0000256" key="5">
    <source>
        <dbReference type="ARBA" id="ARBA00023295"/>
    </source>
</evidence>
<evidence type="ECO:0000259" key="8">
    <source>
        <dbReference type="Pfam" id="PF14508"/>
    </source>
</evidence>
<dbReference type="InterPro" id="IPR052720">
    <property type="entry name" value="Glycosyl_hydrolase_97"/>
</dbReference>
<evidence type="ECO:0000256" key="6">
    <source>
        <dbReference type="SAM" id="SignalP"/>
    </source>
</evidence>
<feature type="domain" description="Glycosyl-hydrolase 97 N-terminal" evidence="8">
    <location>
        <begin position="26"/>
        <end position="290"/>
    </location>
</feature>
<keyword evidence="3" id="KW-0378">Hydrolase</keyword>
<dbReference type="RefSeq" id="WP_013074007.1">
    <property type="nucleotide sequence ID" value="NC_014041.1"/>
</dbReference>